<keyword evidence="2" id="KW-1185">Reference proteome</keyword>
<protein>
    <submittedName>
        <fullName evidence="1">DUF488 family protein</fullName>
    </submittedName>
</protein>
<evidence type="ECO:0000313" key="1">
    <source>
        <dbReference type="EMBL" id="MEE2040827.1"/>
    </source>
</evidence>
<organism evidence="1 2">
    <name type="scientific">Nocardiopsis codii</name>
    <dbReference type="NCBI Taxonomy" id="3065942"/>
    <lineage>
        <taxon>Bacteria</taxon>
        <taxon>Bacillati</taxon>
        <taxon>Actinomycetota</taxon>
        <taxon>Actinomycetes</taxon>
        <taxon>Streptosporangiales</taxon>
        <taxon>Nocardiopsidaceae</taxon>
        <taxon>Nocardiopsis</taxon>
    </lineage>
</organism>
<accession>A0ABU7KGU1</accession>
<dbReference type="RefSeq" id="WP_330094587.1">
    <property type="nucleotide sequence ID" value="NZ_JAUZMY010000035.1"/>
</dbReference>
<dbReference type="InterPro" id="IPR052552">
    <property type="entry name" value="YeaO-like"/>
</dbReference>
<proteinExistence type="predicted"/>
<dbReference type="PANTHER" id="PTHR36849:SF1">
    <property type="entry name" value="CYTOPLASMIC PROTEIN"/>
    <property type="match status" value="1"/>
</dbReference>
<name>A0ABU7KGU1_9ACTN</name>
<dbReference type="PANTHER" id="PTHR36849">
    <property type="entry name" value="CYTOPLASMIC PROTEIN-RELATED"/>
    <property type="match status" value="1"/>
</dbReference>
<evidence type="ECO:0000313" key="2">
    <source>
        <dbReference type="Proteomes" id="UP001356095"/>
    </source>
</evidence>
<dbReference type="EMBL" id="JAUZMY010000035">
    <property type="protein sequence ID" value="MEE2040827.1"/>
    <property type="molecule type" value="Genomic_DNA"/>
</dbReference>
<sequence>MAERHVYLERVYDEVRARGRRGGGQEPPPGTRFLVDRLWPRGVSKASLEGVQWLKEAAPSSDLRTWFGHDPARFREFADRYRAELDSRPEALSPILDAARRGPVTLLYAAKDSEHNHALVLRDHLEEALPPGSRSN</sequence>
<reference evidence="1 2" key="1">
    <citation type="submission" date="2023-08" db="EMBL/GenBank/DDBJ databases">
        <authorList>
            <person name="Girao M."/>
            <person name="Carvalho M.F."/>
        </authorList>
    </citation>
    <scope>NUCLEOTIDE SEQUENCE [LARGE SCALE GENOMIC DNA]</scope>
    <source>
        <strain evidence="1 2">CT-R113</strain>
    </source>
</reference>
<dbReference type="Proteomes" id="UP001356095">
    <property type="component" value="Unassembled WGS sequence"/>
</dbReference>
<comment type="caution">
    <text evidence="1">The sequence shown here is derived from an EMBL/GenBank/DDBJ whole genome shotgun (WGS) entry which is preliminary data.</text>
</comment>
<dbReference type="Pfam" id="PF22752">
    <property type="entry name" value="DUF488-N3i"/>
    <property type="match status" value="1"/>
</dbReference>
<gene>
    <name evidence="1" type="ORF">Q8791_26760</name>
</gene>